<dbReference type="STRING" id="1888891.DSOL_3956"/>
<accession>A0A1Q8QMT4</accession>
<dbReference type="PIRSF" id="PIRSF004761">
    <property type="entry name" value="Hydrgn_mat_HypA"/>
    <property type="match status" value="1"/>
</dbReference>
<sequence>MHELALVDSIFQIINIKIKELKLEKISQVKLVIGEMKAVEEMTLSACFEVFAKDTIAEGAQLIFERVPLRGKCRQCGHTFKVKNYRFICPECSDNAVEVISGKEFYIDSLLAE</sequence>
<dbReference type="GO" id="GO:0051604">
    <property type="term" value="P:protein maturation"/>
    <property type="evidence" value="ECO:0007669"/>
    <property type="project" value="InterPro"/>
</dbReference>
<dbReference type="GO" id="GO:0008270">
    <property type="term" value="F:zinc ion binding"/>
    <property type="evidence" value="ECO:0007669"/>
    <property type="project" value="UniProtKB-UniRule"/>
</dbReference>
<dbReference type="GO" id="GO:0016151">
    <property type="term" value="F:nickel cation binding"/>
    <property type="evidence" value="ECO:0007669"/>
    <property type="project" value="UniProtKB-UniRule"/>
</dbReference>
<keyword evidence="4 5" id="KW-0862">Zinc</keyword>
<evidence type="ECO:0000256" key="3">
    <source>
        <dbReference type="ARBA" id="ARBA00022723"/>
    </source>
</evidence>
<dbReference type="InterPro" id="IPR000688">
    <property type="entry name" value="HypA/HybF"/>
</dbReference>
<comment type="function">
    <text evidence="5">Involved in the maturation of [NiFe] hydrogenases. Required for nickel insertion into the metal center of the hydrogenase.</text>
</comment>
<keyword evidence="2 5" id="KW-0533">Nickel</keyword>
<dbReference type="Proteomes" id="UP000186102">
    <property type="component" value="Unassembled WGS sequence"/>
</dbReference>
<gene>
    <name evidence="5" type="primary">hypA</name>
    <name evidence="6" type="ORF">DSOL_3956</name>
</gene>
<dbReference type="PANTHER" id="PTHR34535:SF3">
    <property type="entry name" value="HYDROGENASE MATURATION FACTOR HYPA"/>
    <property type="match status" value="1"/>
</dbReference>
<feature type="binding site" evidence="5">
    <location>
        <position position="73"/>
    </location>
    <ligand>
        <name>Zn(2+)</name>
        <dbReference type="ChEBI" id="CHEBI:29105"/>
    </ligand>
</feature>
<proteinExistence type="inferred from homology"/>
<dbReference type="HAMAP" id="MF_00213">
    <property type="entry name" value="HypA_HybF"/>
    <property type="match status" value="1"/>
</dbReference>
<evidence type="ECO:0000256" key="4">
    <source>
        <dbReference type="ARBA" id="ARBA00022833"/>
    </source>
</evidence>
<dbReference type="AlphaFoldDB" id="A0A1Q8QMT4"/>
<evidence type="ECO:0000313" key="7">
    <source>
        <dbReference type="Proteomes" id="UP000186102"/>
    </source>
</evidence>
<protein>
    <recommendedName>
        <fullName evidence="5">Hydrogenase maturation factor HypA</fullName>
    </recommendedName>
</protein>
<evidence type="ECO:0000256" key="5">
    <source>
        <dbReference type="HAMAP-Rule" id="MF_00213"/>
    </source>
</evidence>
<keyword evidence="3 5" id="KW-0479">Metal-binding</keyword>
<dbReference type="EMBL" id="MLBF01000041">
    <property type="protein sequence ID" value="OLN28578.1"/>
    <property type="molecule type" value="Genomic_DNA"/>
</dbReference>
<evidence type="ECO:0000256" key="1">
    <source>
        <dbReference type="ARBA" id="ARBA00010748"/>
    </source>
</evidence>
<feature type="binding site" evidence="5">
    <location>
        <position position="89"/>
    </location>
    <ligand>
        <name>Zn(2+)</name>
        <dbReference type="ChEBI" id="CHEBI:29105"/>
    </ligand>
</feature>
<dbReference type="Gene3D" id="3.30.2320.80">
    <property type="match status" value="1"/>
</dbReference>
<dbReference type="PROSITE" id="PS01249">
    <property type="entry name" value="HYPA"/>
    <property type="match status" value="1"/>
</dbReference>
<evidence type="ECO:0000256" key="2">
    <source>
        <dbReference type="ARBA" id="ARBA00022596"/>
    </source>
</evidence>
<evidence type="ECO:0000313" key="6">
    <source>
        <dbReference type="EMBL" id="OLN28578.1"/>
    </source>
</evidence>
<dbReference type="RefSeq" id="WP_075366404.1">
    <property type="nucleotide sequence ID" value="NZ_MLBF01000041.1"/>
</dbReference>
<comment type="similarity">
    <text evidence="1 5">Belongs to the HypA/HybF family.</text>
</comment>
<dbReference type="PANTHER" id="PTHR34535">
    <property type="entry name" value="HYDROGENASE MATURATION FACTOR HYPA"/>
    <property type="match status" value="1"/>
</dbReference>
<comment type="caution">
    <text evidence="6">The sequence shown here is derived from an EMBL/GenBank/DDBJ whole genome shotgun (WGS) entry which is preliminary data.</text>
</comment>
<keyword evidence="7" id="KW-1185">Reference proteome</keyword>
<reference evidence="6 7" key="1">
    <citation type="submission" date="2016-09" db="EMBL/GenBank/DDBJ databases">
        <title>Complete genome of Desulfosporosinus sp. OL.</title>
        <authorList>
            <person name="Mardanov A."/>
            <person name="Beletsky A."/>
            <person name="Panova A."/>
            <person name="Karnachuk O."/>
            <person name="Ravin N."/>
        </authorList>
    </citation>
    <scope>NUCLEOTIDE SEQUENCE [LARGE SCALE GENOMIC DNA]</scope>
    <source>
        <strain evidence="6 7">OL</strain>
    </source>
</reference>
<organism evidence="6 7">
    <name type="scientific">Desulfosporosinus metallidurans</name>
    <dbReference type="NCBI Taxonomy" id="1888891"/>
    <lineage>
        <taxon>Bacteria</taxon>
        <taxon>Bacillati</taxon>
        <taxon>Bacillota</taxon>
        <taxon>Clostridia</taxon>
        <taxon>Eubacteriales</taxon>
        <taxon>Desulfitobacteriaceae</taxon>
        <taxon>Desulfosporosinus</taxon>
    </lineage>
</organism>
<dbReference type="InterPro" id="IPR020538">
    <property type="entry name" value="Hydgase_Ni_incorp_HypA/HybF_CS"/>
</dbReference>
<feature type="binding site" evidence="5">
    <location>
        <position position="92"/>
    </location>
    <ligand>
        <name>Zn(2+)</name>
        <dbReference type="ChEBI" id="CHEBI:29105"/>
    </ligand>
</feature>
<dbReference type="NCBIfam" id="TIGR00100">
    <property type="entry name" value="hypA"/>
    <property type="match status" value="1"/>
</dbReference>
<feature type="binding site" evidence="5">
    <location>
        <position position="2"/>
    </location>
    <ligand>
        <name>Ni(2+)</name>
        <dbReference type="ChEBI" id="CHEBI:49786"/>
    </ligand>
</feature>
<dbReference type="OrthoDB" id="9800361at2"/>
<dbReference type="Pfam" id="PF01155">
    <property type="entry name" value="HypA"/>
    <property type="match status" value="1"/>
</dbReference>
<feature type="binding site" evidence="5">
    <location>
        <position position="76"/>
    </location>
    <ligand>
        <name>Zn(2+)</name>
        <dbReference type="ChEBI" id="CHEBI:29105"/>
    </ligand>
</feature>
<name>A0A1Q8QMT4_9FIRM</name>